<dbReference type="InterPro" id="IPR042183">
    <property type="entry name" value="MmgE/PrpD_sf_1"/>
</dbReference>
<dbReference type="Gene3D" id="3.30.1330.120">
    <property type="entry name" value="2-methylcitrate dehydratase PrpD"/>
    <property type="match status" value="1"/>
</dbReference>
<dbReference type="PANTHER" id="PTHR16943:SF8">
    <property type="entry name" value="2-METHYLCITRATE DEHYDRATASE"/>
    <property type="match status" value="1"/>
</dbReference>
<dbReference type="KEGG" id="bxe:Bxe_C1226"/>
<dbReference type="InterPro" id="IPR045337">
    <property type="entry name" value="MmgE_PrpD_C"/>
</dbReference>
<dbReference type="Proteomes" id="UP000001817">
    <property type="component" value="Chromosome 3"/>
</dbReference>
<dbReference type="EMBL" id="CP000272">
    <property type="protein sequence ID" value="ABE37086.1"/>
    <property type="molecule type" value="Genomic_DNA"/>
</dbReference>
<dbReference type="InterPro" id="IPR042188">
    <property type="entry name" value="MmgE/PrpD_sf_2"/>
</dbReference>
<dbReference type="PANTHER" id="PTHR16943">
    <property type="entry name" value="2-METHYLCITRATE DEHYDRATASE-RELATED"/>
    <property type="match status" value="1"/>
</dbReference>
<name>Q13FQ3_PARXL</name>
<feature type="domain" description="MmgE/PrpD C-terminal" evidence="3">
    <location>
        <begin position="304"/>
        <end position="470"/>
    </location>
</feature>
<dbReference type="AlphaFoldDB" id="Q13FQ3"/>
<reference evidence="4 5" key="1">
    <citation type="journal article" date="2006" name="Proc. Natl. Acad. Sci. U.S.A.">
        <title>Burkholderia xenovorans LB400 harbors a multi-replicon, 9.73-Mbp genome shaped for versatility.</title>
        <authorList>
            <person name="Chain P.S."/>
            <person name="Denef V.J."/>
            <person name="Konstantinidis K.T."/>
            <person name="Vergez L.M."/>
            <person name="Agullo L."/>
            <person name="Reyes V.L."/>
            <person name="Hauser L."/>
            <person name="Cordova M."/>
            <person name="Gomez L."/>
            <person name="Gonzalez M."/>
            <person name="Land M."/>
            <person name="Lao V."/>
            <person name="Larimer F."/>
            <person name="LiPuma J.J."/>
            <person name="Mahenthiralingam E."/>
            <person name="Malfatti S.A."/>
            <person name="Marx C.J."/>
            <person name="Parnell J.J."/>
            <person name="Ramette A."/>
            <person name="Richardson P."/>
            <person name="Seeger M."/>
            <person name="Smith D."/>
            <person name="Spilker T."/>
            <person name="Sul W.J."/>
            <person name="Tsoi T.V."/>
            <person name="Ulrich L.E."/>
            <person name="Zhulin I.B."/>
            <person name="Tiedje J.M."/>
        </authorList>
    </citation>
    <scope>NUCLEOTIDE SEQUENCE [LARGE SCALE GENOMIC DNA]</scope>
    <source>
        <strain evidence="4 5">LB400</strain>
    </source>
</reference>
<dbReference type="Gene3D" id="1.10.4100.10">
    <property type="entry name" value="2-methylcitrate dehydratase PrpD"/>
    <property type="match status" value="1"/>
</dbReference>
<dbReference type="STRING" id="266265.Bxe_C1226"/>
<evidence type="ECO:0000313" key="5">
    <source>
        <dbReference type="Proteomes" id="UP000001817"/>
    </source>
</evidence>
<evidence type="ECO:0000259" key="3">
    <source>
        <dbReference type="Pfam" id="PF19305"/>
    </source>
</evidence>
<keyword evidence="5" id="KW-1185">Reference proteome</keyword>
<feature type="domain" description="MmgE/PrpD N-terminal" evidence="2">
    <location>
        <begin position="24"/>
        <end position="282"/>
    </location>
</feature>
<dbReference type="SUPFAM" id="SSF103378">
    <property type="entry name" value="2-methylcitrate dehydratase PrpD"/>
    <property type="match status" value="1"/>
</dbReference>
<evidence type="ECO:0008006" key="6">
    <source>
        <dbReference type="Google" id="ProtNLM"/>
    </source>
</evidence>
<dbReference type="InterPro" id="IPR005656">
    <property type="entry name" value="MmgE_PrpD"/>
</dbReference>
<dbReference type="Pfam" id="PF19305">
    <property type="entry name" value="MmgE_PrpD_C"/>
    <property type="match status" value="1"/>
</dbReference>
<accession>Q13FQ3</accession>
<proteinExistence type="inferred from homology"/>
<evidence type="ECO:0000313" key="4">
    <source>
        <dbReference type="EMBL" id="ABE37086.1"/>
    </source>
</evidence>
<dbReference type="Pfam" id="PF03972">
    <property type="entry name" value="MmgE_PrpD_N"/>
    <property type="match status" value="1"/>
</dbReference>
<dbReference type="eggNOG" id="COG2079">
    <property type="taxonomic scope" value="Bacteria"/>
</dbReference>
<dbReference type="InterPro" id="IPR045336">
    <property type="entry name" value="MmgE_PrpD_N"/>
</dbReference>
<gene>
    <name evidence="4" type="ORF">Bxe_C1226</name>
</gene>
<sequence>MASSSASSAAAPAAAHAPDEVTRRVAEWVVGTRWQDLPPELIEVGKKSLLDSLGLAVAGQHAGSGPIVLRYLASLGLTQTRAKASTKTSIPGASVLGTGARVPPRFAAFANGVAIHADDFDDTQLAVNQTRVYGLLTHPSVTTMPPALAMAQSGKRSGRDFMLAYHLGVEVETKIAEAIAPRHYEDGFHSTGTCGVFGSAVASARLRGFGPEQVQQTLGLAAAQSGGLRENFGTMTKPFQAGHAAEAGVISADLIALGWTAAPNILEAKRGFFEAEGGGFDPAVMTRLGQPWTFVTPGVSIKPFPSGSLSHPGMTLLQSLIAANSIKPGEVAQVRVGASKQMLNTMIHHDPKSGLEAKFSIEFCMAILLINGGHASLGDFQDNVVRRPDVQAMIKRVDFYDNAAADAAGLDKMRTIIDIRLTDGRTISGQADYGKGSPQDPVTYQDVADKFHGCAAYAGIDAARARQVVEMVRHLEDLPDITRLTALLEK</sequence>
<dbReference type="InterPro" id="IPR036148">
    <property type="entry name" value="MmgE/PrpD_sf"/>
</dbReference>
<evidence type="ECO:0000259" key="2">
    <source>
        <dbReference type="Pfam" id="PF03972"/>
    </source>
</evidence>
<organism evidence="4 5">
    <name type="scientific">Paraburkholderia xenovorans (strain LB400)</name>
    <dbReference type="NCBI Taxonomy" id="266265"/>
    <lineage>
        <taxon>Bacteria</taxon>
        <taxon>Pseudomonadati</taxon>
        <taxon>Pseudomonadota</taxon>
        <taxon>Betaproteobacteria</taxon>
        <taxon>Burkholderiales</taxon>
        <taxon>Burkholderiaceae</taxon>
        <taxon>Paraburkholderia</taxon>
    </lineage>
</organism>
<dbReference type="GO" id="GO:0016829">
    <property type="term" value="F:lyase activity"/>
    <property type="evidence" value="ECO:0007669"/>
    <property type="project" value="InterPro"/>
</dbReference>
<evidence type="ECO:0000256" key="1">
    <source>
        <dbReference type="ARBA" id="ARBA00006174"/>
    </source>
</evidence>
<comment type="similarity">
    <text evidence="1">Belongs to the PrpD family.</text>
</comment>
<protein>
    <recommendedName>
        <fullName evidence="6">MmgE/PrpD family protein</fullName>
    </recommendedName>
</protein>
<dbReference type="PATRIC" id="fig|266265.5.peg.8975"/>